<evidence type="ECO:0000313" key="3">
    <source>
        <dbReference type="EMBL" id="CDR96021.1"/>
    </source>
</evidence>
<dbReference type="GO" id="GO:0071036">
    <property type="term" value="P:nuclear polyadenylation-dependent snoRNA catabolic process"/>
    <property type="evidence" value="ECO:0007669"/>
    <property type="project" value="TreeGrafter"/>
</dbReference>
<dbReference type="InterPro" id="IPR002562">
    <property type="entry name" value="3'-5'_exonuclease_dom"/>
</dbReference>
<dbReference type="SMART" id="SM00474">
    <property type="entry name" value="35EXOc"/>
    <property type="match status" value="1"/>
</dbReference>
<dbReference type="Pfam" id="PF01612">
    <property type="entry name" value="DNA_pol_A_exo1"/>
    <property type="match status" value="1"/>
</dbReference>
<protein>
    <submittedName>
        <fullName evidence="3">Exosome component 10, putative</fullName>
    </submittedName>
</protein>
<reference evidence="4" key="1">
    <citation type="submission" date="2014-06" db="EMBL/GenBank/DDBJ databases">
        <authorList>
            <person name="Aslett M."/>
            <person name="De Silva N."/>
        </authorList>
    </citation>
    <scope>NUCLEOTIDE SEQUENCE [LARGE SCALE GENOMIC DNA]</scope>
    <source>
        <strain evidence="4">Bond</strain>
    </source>
</reference>
<dbReference type="PANTHER" id="PTHR12124:SF47">
    <property type="entry name" value="EXOSOME COMPONENT 10"/>
    <property type="match status" value="1"/>
</dbReference>
<gene>
    <name evidence="3" type="ORF">BBBOND_0211650</name>
</gene>
<keyword evidence="4" id="KW-1185">Reference proteome</keyword>
<feature type="region of interest" description="Disordered" evidence="1">
    <location>
        <begin position="124"/>
        <end position="164"/>
    </location>
</feature>
<dbReference type="GO" id="GO:0071039">
    <property type="term" value="P:nuclear polyadenylation-dependent CUT catabolic process"/>
    <property type="evidence" value="ECO:0007669"/>
    <property type="project" value="TreeGrafter"/>
</dbReference>
<dbReference type="GeneID" id="24564562"/>
<feature type="compositionally biased region" description="Basic and acidic residues" evidence="1">
    <location>
        <begin position="673"/>
        <end position="682"/>
    </location>
</feature>
<dbReference type="AlphaFoldDB" id="A0A061D5L9"/>
<dbReference type="GO" id="GO:0071035">
    <property type="term" value="P:nuclear polyadenylation-dependent rRNA catabolic process"/>
    <property type="evidence" value="ECO:0007669"/>
    <property type="project" value="TreeGrafter"/>
</dbReference>
<feature type="compositionally biased region" description="Basic and acidic residues" evidence="1">
    <location>
        <begin position="875"/>
        <end position="885"/>
    </location>
</feature>
<dbReference type="InterPro" id="IPR045092">
    <property type="entry name" value="Rrp6-like"/>
</dbReference>
<dbReference type="GO" id="GO:0071038">
    <property type="term" value="P:TRAMP-dependent tRNA surveillance pathway"/>
    <property type="evidence" value="ECO:0007669"/>
    <property type="project" value="TreeGrafter"/>
</dbReference>
<evidence type="ECO:0000313" key="4">
    <source>
        <dbReference type="Proteomes" id="UP000033188"/>
    </source>
</evidence>
<dbReference type="VEuPathDB" id="PiroplasmaDB:BBBOND_0211650"/>
<feature type="compositionally biased region" description="Low complexity" evidence="1">
    <location>
        <begin position="814"/>
        <end position="830"/>
    </location>
</feature>
<feature type="compositionally biased region" description="Polar residues" evidence="1">
    <location>
        <begin position="922"/>
        <end position="933"/>
    </location>
</feature>
<accession>A0A061D5L9</accession>
<organism evidence="3 4">
    <name type="scientific">Babesia bigemina</name>
    <dbReference type="NCBI Taxonomy" id="5866"/>
    <lineage>
        <taxon>Eukaryota</taxon>
        <taxon>Sar</taxon>
        <taxon>Alveolata</taxon>
        <taxon>Apicomplexa</taxon>
        <taxon>Aconoidasida</taxon>
        <taxon>Piroplasmida</taxon>
        <taxon>Babesiidae</taxon>
        <taxon>Babesia</taxon>
    </lineage>
</organism>
<dbReference type="GO" id="GO:0000175">
    <property type="term" value="F:3'-5'-RNA exonuclease activity"/>
    <property type="evidence" value="ECO:0007669"/>
    <property type="project" value="InterPro"/>
</dbReference>
<feature type="compositionally biased region" description="Basic residues" evidence="1">
    <location>
        <begin position="843"/>
        <end position="855"/>
    </location>
</feature>
<feature type="compositionally biased region" description="Basic residues" evidence="1">
    <location>
        <begin position="896"/>
        <end position="907"/>
    </location>
</feature>
<feature type="region of interest" description="Disordered" evidence="1">
    <location>
        <begin position="728"/>
        <end position="933"/>
    </location>
</feature>
<dbReference type="GO" id="GO:0071037">
    <property type="term" value="P:nuclear polyadenylation-dependent snRNA catabolic process"/>
    <property type="evidence" value="ECO:0007669"/>
    <property type="project" value="TreeGrafter"/>
</dbReference>
<feature type="domain" description="3'-5' exonuclease" evidence="2">
    <location>
        <begin position="316"/>
        <end position="485"/>
    </location>
</feature>
<dbReference type="GO" id="GO:0000176">
    <property type="term" value="C:nuclear exosome (RNase complex)"/>
    <property type="evidence" value="ECO:0007669"/>
    <property type="project" value="TreeGrafter"/>
</dbReference>
<feature type="compositionally biased region" description="Low complexity" evidence="1">
    <location>
        <begin position="908"/>
        <end position="919"/>
    </location>
</feature>
<feature type="compositionally biased region" description="Basic residues" evidence="1">
    <location>
        <begin position="795"/>
        <end position="806"/>
    </location>
</feature>
<dbReference type="GO" id="GO:0071044">
    <property type="term" value="P:histone mRNA catabolic process"/>
    <property type="evidence" value="ECO:0007669"/>
    <property type="project" value="TreeGrafter"/>
</dbReference>
<dbReference type="RefSeq" id="XP_012768207.1">
    <property type="nucleotide sequence ID" value="XM_012912753.1"/>
</dbReference>
<sequence>MDLFVDYLDSQLQSPEDYDLLVSREESHRSVKSHLNKLISAASDAAKASNLLPTDDEYSIYVNNPAFSSRLSELSAKCAEAFCCVDPLFRKMEMDDYDDPCSYQAMEALSKEISLGLNVHHNDPNQRISAFRRDSGGKAKRKVPPKGIASRKSPEPPESSLQCDPEARLEQLPLEIDVDLYKRVCNHQQSRWAHLIDNFSLSQMSSHRRPKFNPIEPCVTKGVKLSEPEGPPTSDTGVQRRFVPMLYPTGDYLENYQCNKARAAVLPHPYTAEINALEWSNTEQEHSHRGRKTLGGGSLLDPKINVSGPSTPCKDCRMVQTLPELESMIAVLKGCNIVAVDVEHHSGQSYRGFVCLVQITGAGVDWVVDPFEIFDEMWRLNEVTTDPRILKVMHGAESDTLWLQRDFGVYIVNLFDTLKAADVLGLPCGHSLSCLVKYFLDVHLDKSYQLADWRVRPIPSDMLTYASADTHYLLDLYSALKNRALELDAQESAAGGIGCADNRIMRIMFRSRKVSLCQYKEHAFNEVIRSLQALRKCRQSLNRVDHLSLNIMMNLMSLRNYAARVLDESEQFVLPDYGAVAMSLAGDAKNASEVFLRSATKRMNMLQHEIPYVVKLRNTMKDALSWLDTTGEDLSEPIPLATVIDRMRQPPRSASPPEKTSDSATHAKASKPKRGDKGRSRSDSGTLLGTGPKPSGSAPKAPSTLGGTVEPTGGSGSIYAPFSSVAAQAAGSVPPSSANVSLNSRGDNTSSGGVPSDDVDTTAVSEATASAGSGDISVTAAKDKGSAKVAASAAKLKKRRAKRRLRPSQSTQLAADAAPDAATQPAAVTAKVNKGDATSKGANKVKPKKKKKKVAPKQAATGELELDKVAVTPKVNDKAAAEPKPESPAGVPGTVKQRRHRRRRRRGSSASETSVAAAAPGQDSTNAATHPPS</sequence>
<dbReference type="GO" id="GO:0005730">
    <property type="term" value="C:nucleolus"/>
    <property type="evidence" value="ECO:0007669"/>
    <property type="project" value="TreeGrafter"/>
</dbReference>
<feature type="region of interest" description="Disordered" evidence="1">
    <location>
        <begin position="281"/>
        <end position="301"/>
    </location>
</feature>
<feature type="compositionally biased region" description="Low complexity" evidence="1">
    <location>
        <begin position="691"/>
        <end position="703"/>
    </location>
</feature>
<dbReference type="GO" id="GO:0071051">
    <property type="term" value="P:poly(A)-dependent snoRNA 3'-end processing"/>
    <property type="evidence" value="ECO:0007669"/>
    <property type="project" value="TreeGrafter"/>
</dbReference>
<dbReference type="OMA" id="DEMWRLN"/>
<dbReference type="GO" id="GO:0003727">
    <property type="term" value="F:single-stranded RNA binding"/>
    <property type="evidence" value="ECO:0007669"/>
    <property type="project" value="TreeGrafter"/>
</dbReference>
<dbReference type="SUPFAM" id="SSF53098">
    <property type="entry name" value="Ribonuclease H-like"/>
    <property type="match status" value="1"/>
</dbReference>
<dbReference type="Proteomes" id="UP000033188">
    <property type="component" value="Chromosome 2"/>
</dbReference>
<dbReference type="KEGG" id="bbig:BBBOND_0211650"/>
<dbReference type="InterPro" id="IPR036397">
    <property type="entry name" value="RNaseH_sf"/>
</dbReference>
<evidence type="ECO:0000259" key="2">
    <source>
        <dbReference type="SMART" id="SM00474"/>
    </source>
</evidence>
<dbReference type="GO" id="GO:0000467">
    <property type="term" value="P:exonucleolytic trimming to generate mature 3'-end of 5.8S rRNA from tricistronic rRNA transcript (SSU-rRNA, 5.8S rRNA, LSU-rRNA)"/>
    <property type="evidence" value="ECO:0007669"/>
    <property type="project" value="InterPro"/>
</dbReference>
<dbReference type="STRING" id="5866.A0A061D5L9"/>
<name>A0A061D5L9_BABBI</name>
<feature type="compositionally biased region" description="Polar residues" evidence="1">
    <location>
        <begin position="762"/>
        <end position="771"/>
    </location>
</feature>
<dbReference type="EMBL" id="LK391708">
    <property type="protein sequence ID" value="CDR96021.1"/>
    <property type="molecule type" value="Genomic_DNA"/>
</dbReference>
<dbReference type="OrthoDB" id="2250022at2759"/>
<dbReference type="Gene3D" id="3.30.420.10">
    <property type="entry name" value="Ribonuclease H-like superfamily/Ribonuclease H"/>
    <property type="match status" value="1"/>
</dbReference>
<evidence type="ECO:0000256" key="1">
    <source>
        <dbReference type="SAM" id="MobiDB-lite"/>
    </source>
</evidence>
<dbReference type="InterPro" id="IPR012337">
    <property type="entry name" value="RNaseH-like_sf"/>
</dbReference>
<dbReference type="GO" id="GO:0071040">
    <property type="term" value="P:nuclear polyadenylation-dependent antisense transcript catabolic process"/>
    <property type="evidence" value="ECO:0007669"/>
    <property type="project" value="TreeGrafter"/>
</dbReference>
<feature type="region of interest" description="Disordered" evidence="1">
    <location>
        <begin position="642"/>
        <end position="712"/>
    </location>
</feature>
<feature type="compositionally biased region" description="Polar residues" evidence="1">
    <location>
        <begin position="734"/>
        <end position="753"/>
    </location>
</feature>
<dbReference type="PANTHER" id="PTHR12124">
    <property type="entry name" value="POLYMYOSITIS/SCLERODERMA AUTOANTIGEN-RELATED"/>
    <property type="match status" value="1"/>
</dbReference>
<proteinExistence type="predicted"/>